<sequence>MSSVNTSADSFSSETTAVASSSTYGREDALADSTRVESPVETYENEYGEQVPVEGHVDRSWTTGGVVDHTGPSCIDKIQGSTLEAVGKLTNDQETIDKGTDRKVKGSAHA</sequence>
<gene>
    <name evidence="2" type="ORF">SISNIDRAFT_547059</name>
</gene>
<organism evidence="2 3">
    <name type="scientific">Sistotremastrum niveocremeum HHB9708</name>
    <dbReference type="NCBI Taxonomy" id="1314777"/>
    <lineage>
        <taxon>Eukaryota</taxon>
        <taxon>Fungi</taxon>
        <taxon>Dikarya</taxon>
        <taxon>Basidiomycota</taxon>
        <taxon>Agaricomycotina</taxon>
        <taxon>Agaricomycetes</taxon>
        <taxon>Sistotremastrales</taxon>
        <taxon>Sistotremastraceae</taxon>
        <taxon>Sertulicium</taxon>
        <taxon>Sertulicium niveocremeum</taxon>
    </lineage>
</organism>
<evidence type="ECO:0000256" key="1">
    <source>
        <dbReference type="SAM" id="MobiDB-lite"/>
    </source>
</evidence>
<evidence type="ECO:0000313" key="2">
    <source>
        <dbReference type="EMBL" id="KZS98049.1"/>
    </source>
</evidence>
<dbReference type="EMBL" id="KV419396">
    <property type="protein sequence ID" value="KZS98049.1"/>
    <property type="molecule type" value="Genomic_DNA"/>
</dbReference>
<reference evidence="2 3" key="1">
    <citation type="journal article" date="2016" name="Mol. Biol. Evol.">
        <title>Comparative Genomics of Early-Diverging Mushroom-Forming Fungi Provides Insights into the Origins of Lignocellulose Decay Capabilities.</title>
        <authorList>
            <person name="Nagy L.G."/>
            <person name="Riley R."/>
            <person name="Tritt A."/>
            <person name="Adam C."/>
            <person name="Daum C."/>
            <person name="Floudas D."/>
            <person name="Sun H."/>
            <person name="Yadav J.S."/>
            <person name="Pangilinan J."/>
            <person name="Larsson K.H."/>
            <person name="Matsuura K."/>
            <person name="Barry K."/>
            <person name="Labutti K."/>
            <person name="Kuo R."/>
            <person name="Ohm R.A."/>
            <person name="Bhattacharya S.S."/>
            <person name="Shirouzu T."/>
            <person name="Yoshinaga Y."/>
            <person name="Martin F.M."/>
            <person name="Grigoriev I.V."/>
            <person name="Hibbett D.S."/>
        </authorList>
    </citation>
    <scope>NUCLEOTIDE SEQUENCE [LARGE SCALE GENOMIC DNA]</scope>
    <source>
        <strain evidence="2 3">HHB9708</strain>
    </source>
</reference>
<keyword evidence="3" id="KW-1185">Reference proteome</keyword>
<feature type="compositionally biased region" description="Low complexity" evidence="1">
    <location>
        <begin position="10"/>
        <end position="23"/>
    </location>
</feature>
<dbReference type="AlphaFoldDB" id="A0A164ZTL1"/>
<protein>
    <submittedName>
        <fullName evidence="2">Uncharacterized protein</fullName>
    </submittedName>
</protein>
<dbReference type="Proteomes" id="UP000076722">
    <property type="component" value="Unassembled WGS sequence"/>
</dbReference>
<proteinExistence type="predicted"/>
<evidence type="ECO:0000313" key="3">
    <source>
        <dbReference type="Proteomes" id="UP000076722"/>
    </source>
</evidence>
<name>A0A164ZTL1_9AGAM</name>
<feature type="region of interest" description="Disordered" evidence="1">
    <location>
        <begin position="1"/>
        <end position="57"/>
    </location>
</feature>
<accession>A0A164ZTL1</accession>